<dbReference type="SUPFAM" id="SSF56300">
    <property type="entry name" value="Metallo-dependent phosphatases"/>
    <property type="match status" value="1"/>
</dbReference>
<reference evidence="10" key="1">
    <citation type="submission" date="2023-03" db="EMBL/GenBank/DDBJ databases">
        <title>Massive genome expansion in bonnet fungi (Mycena s.s.) driven by repeated elements and novel gene families across ecological guilds.</title>
        <authorList>
            <consortium name="Lawrence Berkeley National Laboratory"/>
            <person name="Harder C.B."/>
            <person name="Miyauchi S."/>
            <person name="Viragh M."/>
            <person name="Kuo A."/>
            <person name="Thoen E."/>
            <person name="Andreopoulos B."/>
            <person name="Lu D."/>
            <person name="Skrede I."/>
            <person name="Drula E."/>
            <person name="Henrissat B."/>
            <person name="Morin E."/>
            <person name="Kohler A."/>
            <person name="Barry K."/>
            <person name="LaButti K."/>
            <person name="Morin E."/>
            <person name="Salamov A."/>
            <person name="Lipzen A."/>
            <person name="Mereny Z."/>
            <person name="Hegedus B."/>
            <person name="Baldrian P."/>
            <person name="Stursova M."/>
            <person name="Weitz H."/>
            <person name="Taylor A."/>
            <person name="Grigoriev I.V."/>
            <person name="Nagy L.G."/>
            <person name="Martin F."/>
            <person name="Kauserud H."/>
        </authorList>
    </citation>
    <scope>NUCLEOTIDE SEQUENCE</scope>
    <source>
        <strain evidence="10">9284</strain>
    </source>
</reference>
<dbReference type="SUPFAM" id="SSF55816">
    <property type="entry name" value="5'-nucleotidase (syn. UDP-sugar hydrolase), C-terminal domain"/>
    <property type="match status" value="1"/>
</dbReference>
<keyword evidence="3 6" id="KW-0732">Signal</keyword>
<dbReference type="Proteomes" id="UP001221142">
    <property type="component" value="Unassembled WGS sequence"/>
</dbReference>
<dbReference type="InterPro" id="IPR036907">
    <property type="entry name" value="5'-Nucleotdase_C_sf"/>
</dbReference>
<feature type="domain" description="5'-Nucleotidase C-terminal" evidence="9">
    <location>
        <begin position="345"/>
        <end position="499"/>
    </location>
</feature>
<comment type="caution">
    <text evidence="10">The sequence shown here is derived from an EMBL/GenBank/DDBJ whole genome shotgun (WGS) entry which is preliminary data.</text>
</comment>
<dbReference type="AlphaFoldDB" id="A0AAD7CIB3"/>
<evidence type="ECO:0000256" key="3">
    <source>
        <dbReference type="ARBA" id="ARBA00022729"/>
    </source>
</evidence>
<keyword evidence="7" id="KW-1133">Transmembrane helix</keyword>
<feature type="signal peptide" evidence="6">
    <location>
        <begin position="1"/>
        <end position="21"/>
    </location>
</feature>
<keyword evidence="4 6" id="KW-0547">Nucleotide-binding</keyword>
<accession>A0AAD7CIB3</accession>
<evidence type="ECO:0000313" key="11">
    <source>
        <dbReference type="Proteomes" id="UP001221142"/>
    </source>
</evidence>
<organism evidence="10 11">
    <name type="scientific">Roridomyces roridus</name>
    <dbReference type="NCBI Taxonomy" id="1738132"/>
    <lineage>
        <taxon>Eukaryota</taxon>
        <taxon>Fungi</taxon>
        <taxon>Dikarya</taxon>
        <taxon>Basidiomycota</taxon>
        <taxon>Agaricomycotina</taxon>
        <taxon>Agaricomycetes</taxon>
        <taxon>Agaricomycetidae</taxon>
        <taxon>Agaricales</taxon>
        <taxon>Marasmiineae</taxon>
        <taxon>Mycenaceae</taxon>
        <taxon>Roridomyces</taxon>
    </lineage>
</organism>
<dbReference type="InterPro" id="IPR004843">
    <property type="entry name" value="Calcineurin-like_PHP"/>
</dbReference>
<keyword evidence="11" id="KW-1185">Reference proteome</keyword>
<name>A0AAD7CIB3_9AGAR</name>
<dbReference type="InterPro" id="IPR006146">
    <property type="entry name" value="5'-Nucleotdase_CS"/>
</dbReference>
<dbReference type="Pfam" id="PF02872">
    <property type="entry name" value="5_nucleotid_C"/>
    <property type="match status" value="1"/>
</dbReference>
<dbReference type="InterPro" id="IPR006179">
    <property type="entry name" value="5_nucleotidase/apyrase"/>
</dbReference>
<gene>
    <name evidence="10" type="ORF">FB45DRAFT_1075811</name>
</gene>
<feature type="transmembrane region" description="Helical" evidence="7">
    <location>
        <begin position="551"/>
        <end position="572"/>
    </location>
</feature>
<proteinExistence type="inferred from homology"/>
<keyword evidence="7" id="KW-0472">Membrane</keyword>
<evidence type="ECO:0000259" key="8">
    <source>
        <dbReference type="Pfam" id="PF00149"/>
    </source>
</evidence>
<evidence type="ECO:0000259" key="9">
    <source>
        <dbReference type="Pfam" id="PF02872"/>
    </source>
</evidence>
<dbReference type="PROSITE" id="PS00786">
    <property type="entry name" value="5_NUCLEOTIDASE_2"/>
    <property type="match status" value="1"/>
</dbReference>
<feature type="chain" id="PRO_5041781191" evidence="6">
    <location>
        <begin position="22"/>
        <end position="574"/>
    </location>
</feature>
<dbReference type="PANTHER" id="PTHR11575:SF24">
    <property type="entry name" value="5'-NUCLEOTIDASE"/>
    <property type="match status" value="1"/>
</dbReference>
<evidence type="ECO:0000256" key="5">
    <source>
        <dbReference type="ARBA" id="ARBA00022801"/>
    </source>
</evidence>
<evidence type="ECO:0000313" key="10">
    <source>
        <dbReference type="EMBL" id="KAJ7649958.1"/>
    </source>
</evidence>
<dbReference type="PRINTS" id="PR01607">
    <property type="entry name" value="APYRASEFAMLY"/>
</dbReference>
<evidence type="ECO:0000256" key="2">
    <source>
        <dbReference type="ARBA" id="ARBA00022723"/>
    </source>
</evidence>
<feature type="domain" description="Calcineurin-like phosphoesterase" evidence="8">
    <location>
        <begin position="45"/>
        <end position="258"/>
    </location>
</feature>
<dbReference type="EMBL" id="JARKIF010000001">
    <property type="protein sequence ID" value="KAJ7649958.1"/>
    <property type="molecule type" value="Genomic_DNA"/>
</dbReference>
<dbReference type="GO" id="GO:0000166">
    <property type="term" value="F:nucleotide binding"/>
    <property type="evidence" value="ECO:0007669"/>
    <property type="project" value="UniProtKB-KW"/>
</dbReference>
<dbReference type="GO" id="GO:0046872">
    <property type="term" value="F:metal ion binding"/>
    <property type="evidence" value="ECO:0007669"/>
    <property type="project" value="UniProtKB-KW"/>
</dbReference>
<dbReference type="Gene3D" id="3.90.780.10">
    <property type="entry name" value="5'-Nucleotidase, C-terminal domain"/>
    <property type="match status" value="1"/>
</dbReference>
<comment type="similarity">
    <text evidence="1 6">Belongs to the 5'-nucleotidase family.</text>
</comment>
<evidence type="ECO:0000256" key="6">
    <source>
        <dbReference type="RuleBase" id="RU362119"/>
    </source>
</evidence>
<dbReference type="GO" id="GO:0009166">
    <property type="term" value="P:nucleotide catabolic process"/>
    <property type="evidence" value="ECO:0007669"/>
    <property type="project" value="InterPro"/>
</dbReference>
<evidence type="ECO:0000256" key="1">
    <source>
        <dbReference type="ARBA" id="ARBA00006654"/>
    </source>
</evidence>
<dbReference type="Gene3D" id="3.60.21.10">
    <property type="match status" value="1"/>
</dbReference>
<evidence type="ECO:0000256" key="4">
    <source>
        <dbReference type="ARBA" id="ARBA00022741"/>
    </source>
</evidence>
<evidence type="ECO:0000256" key="7">
    <source>
        <dbReference type="SAM" id="Phobius"/>
    </source>
</evidence>
<keyword evidence="7" id="KW-0812">Transmembrane</keyword>
<dbReference type="InterPro" id="IPR008334">
    <property type="entry name" value="5'-Nucleotdase_C"/>
</dbReference>
<dbReference type="FunFam" id="3.60.21.10:FF:000020">
    <property type="entry name" value="NT5E isoform 4"/>
    <property type="match status" value="1"/>
</dbReference>
<dbReference type="InterPro" id="IPR029052">
    <property type="entry name" value="Metallo-depent_PP-like"/>
</dbReference>
<protein>
    <submittedName>
        <fullName evidence="10">5'-nucleotidase protein-like protein</fullName>
    </submittedName>
</protein>
<keyword evidence="2" id="KW-0479">Metal-binding</keyword>
<dbReference type="PANTHER" id="PTHR11575">
    <property type="entry name" value="5'-NUCLEOTIDASE-RELATED"/>
    <property type="match status" value="1"/>
</dbReference>
<dbReference type="GO" id="GO:0016788">
    <property type="term" value="F:hydrolase activity, acting on ester bonds"/>
    <property type="evidence" value="ECO:0007669"/>
    <property type="project" value="InterPro"/>
</dbReference>
<keyword evidence="5 6" id="KW-0378">Hydrolase</keyword>
<dbReference type="CDD" id="cd07409">
    <property type="entry name" value="MPP_CD73_N"/>
    <property type="match status" value="1"/>
</dbReference>
<sequence length="574" mass="62507">MNWPRTFKPLFILSSAVCAQAYLTGVGRIAQRPFSAAKVEHFNISIFHINDIHAHLDEITTSGTDCTNPALGCYGGYARIKAAVDAGRRAAANSLLLNMGDEFQGTLFYGYYGGEKIAETLNEMHFDAMTLGNHEFDRGDAYLGQFLANLSMPVVCANVHSSNPTINSTVKPYHFFPQYNLAVIGLTTNTIPLTSNSDDSTSFDDPISSAQYWVDYVYKWEEGVKRVVLMTHVGYDVDLQLARRTRGVYLIIGAHSHTLLGDMKGAAGPYPTIRRNLDGEQVLVVTAYRYGEYLGHIDVEFDERGKIVAFEGKPIHLTNETAQDSGLQNQIRAWRAPFDAFAGEVIGTTSLQLKHDGCKTGECTFGDVVCDAMVDYRHNNVTGCIFNGGGIRVTLGPGNITRGDVLGALPFGNAVAEVEMTGRELWDVLKGAVSGVAAHRAGGAVITFAQVSSGMRVTYNPRTGTLIDLEIGDERVDFGRLYRIVTLDYVAAGGDNIMAKREEGVVVLDAVDEVLTAYIERVGSVEVGVQDRVVFTDETVPRKEDGGVSSANYAVVLTFIGIFSALVTRPLFVD</sequence>
<dbReference type="Pfam" id="PF00149">
    <property type="entry name" value="Metallophos"/>
    <property type="match status" value="1"/>
</dbReference>